<evidence type="ECO:0000256" key="3">
    <source>
        <dbReference type="ARBA" id="ARBA00023015"/>
    </source>
</evidence>
<dbReference type="InterPro" id="IPR027417">
    <property type="entry name" value="P-loop_NTPase"/>
</dbReference>
<dbReference type="GO" id="GO:0043565">
    <property type="term" value="F:sequence-specific DNA binding"/>
    <property type="evidence" value="ECO:0007669"/>
    <property type="project" value="InterPro"/>
</dbReference>
<keyword evidence="1" id="KW-0547">Nucleotide-binding</keyword>
<dbReference type="PRINTS" id="PR01590">
    <property type="entry name" value="HTHFIS"/>
</dbReference>
<dbReference type="InterPro" id="IPR058031">
    <property type="entry name" value="AAA_lid_NorR"/>
</dbReference>
<dbReference type="InterPro" id="IPR003018">
    <property type="entry name" value="GAF"/>
</dbReference>
<proteinExistence type="predicted"/>
<dbReference type="InterPro" id="IPR029016">
    <property type="entry name" value="GAF-like_dom_sf"/>
</dbReference>
<keyword evidence="2" id="KW-0067">ATP-binding</keyword>
<dbReference type="SUPFAM" id="SSF46689">
    <property type="entry name" value="Homeodomain-like"/>
    <property type="match status" value="1"/>
</dbReference>
<evidence type="ECO:0000259" key="7">
    <source>
        <dbReference type="PROSITE" id="PS50045"/>
    </source>
</evidence>
<dbReference type="Gene3D" id="3.30.450.40">
    <property type="match status" value="1"/>
</dbReference>
<dbReference type="CDD" id="cd00009">
    <property type="entry name" value="AAA"/>
    <property type="match status" value="1"/>
</dbReference>
<dbReference type="Gene3D" id="1.10.8.60">
    <property type="match status" value="1"/>
</dbReference>
<feature type="compositionally biased region" description="Basic and acidic residues" evidence="6">
    <location>
        <begin position="272"/>
        <end position="282"/>
    </location>
</feature>
<dbReference type="EMBL" id="BMOF01000017">
    <property type="protein sequence ID" value="GGJ98999.1"/>
    <property type="molecule type" value="Genomic_DNA"/>
</dbReference>
<dbReference type="FunFam" id="3.40.50.300:FF:000006">
    <property type="entry name" value="DNA-binding transcriptional regulator NtrC"/>
    <property type="match status" value="1"/>
</dbReference>
<dbReference type="PROSITE" id="PS00675">
    <property type="entry name" value="SIGMA54_INTERACT_1"/>
    <property type="match status" value="1"/>
</dbReference>
<name>A0A8J3BDG6_9BACI</name>
<dbReference type="Pfam" id="PF25601">
    <property type="entry name" value="AAA_lid_14"/>
    <property type="match status" value="1"/>
</dbReference>
<dbReference type="Gene3D" id="3.40.50.300">
    <property type="entry name" value="P-loop containing nucleotide triphosphate hydrolases"/>
    <property type="match status" value="1"/>
</dbReference>
<dbReference type="Proteomes" id="UP000637720">
    <property type="component" value="Unassembled WGS sequence"/>
</dbReference>
<evidence type="ECO:0000256" key="1">
    <source>
        <dbReference type="ARBA" id="ARBA00022741"/>
    </source>
</evidence>
<keyword evidence="3" id="KW-0805">Transcription regulation</keyword>
<dbReference type="PROSITE" id="PS00688">
    <property type="entry name" value="SIGMA54_INTERACT_3"/>
    <property type="match status" value="1"/>
</dbReference>
<dbReference type="InterPro" id="IPR009057">
    <property type="entry name" value="Homeodomain-like_sf"/>
</dbReference>
<dbReference type="SMART" id="SM00382">
    <property type="entry name" value="AAA"/>
    <property type="match status" value="1"/>
</dbReference>
<dbReference type="SUPFAM" id="SSF52540">
    <property type="entry name" value="P-loop containing nucleoside triphosphate hydrolases"/>
    <property type="match status" value="1"/>
</dbReference>
<organism evidence="8 9">
    <name type="scientific">Calditerricola satsumensis</name>
    <dbReference type="NCBI Taxonomy" id="373054"/>
    <lineage>
        <taxon>Bacteria</taxon>
        <taxon>Bacillati</taxon>
        <taxon>Bacillota</taxon>
        <taxon>Bacilli</taxon>
        <taxon>Bacillales</taxon>
        <taxon>Bacillaceae</taxon>
        <taxon>Calditerricola</taxon>
    </lineage>
</organism>
<dbReference type="InterPro" id="IPR002197">
    <property type="entry name" value="HTH_Fis"/>
</dbReference>
<comment type="caution">
    <text evidence="8">The sequence shown here is derived from an EMBL/GenBank/DDBJ whole genome shotgun (WGS) entry which is preliminary data.</text>
</comment>
<sequence>MHPERVEPVLLSEAELRRRRDAQREFLREAEGWLHQLYGWVKQWGAMVLAADANGVILDGKGDPVFTKDASRVHLASGSDWSEPVKGTNAIGTALAEKRAVAVVGDEHYCKENWFLCCAASPVFAPDGSLAGVLDVSGYAGAYHPSVLTLVDLTAQAVEEALVRRRANRHLLLRLASDAPAWQAVVAVDPDGRIAWGTRGAYAGPLGRVAGRLWETVFAVPLDDVVRGSRHARVVVNGGDARDVWCEVLDDRRPRAVGISHPASLPATPESGRAEGERDAPPKDGGLAGASAPSSPPRRTGASGAARRVAWAARYTFDDLIGSDPAFLKALAVARKAARTDEPVLLLGETGTGKEMLAHAIHRASPRADGPFVPVNCGAIPDNLRESEWFGYEKGAFTGANPQGQPGKFELASGGTLFLDEIGDMPLEAQGVLLRVLQERQVVRLGGRAPIAVDVRIIAATHRDLWAEVKAGRFRADLFYRLQGVVITLPPLRQRSDRVELAERLLAGIAAERGLSSLSLTDAARSLIVAHPWPGNVRQLYAALRQAAWEAEQGWVDAGHFPEWVWRELASEGSVEAAAAAEGEGKGPQAGSFSAPLASVVQPALPLATLERDALLRALQAAGGNKRKAAELLGISRSTLYRKLRAFGFSI</sequence>
<evidence type="ECO:0000256" key="6">
    <source>
        <dbReference type="SAM" id="MobiDB-lite"/>
    </source>
</evidence>
<dbReference type="PANTHER" id="PTHR32071:SF99">
    <property type="entry name" value="TRANSCRIPTIONAL REGULATORY PROTEIN"/>
    <property type="match status" value="1"/>
</dbReference>
<protein>
    <recommendedName>
        <fullName evidence="7">Sigma-54 factor interaction domain-containing protein</fullName>
    </recommendedName>
</protein>
<dbReference type="GO" id="GO:0006355">
    <property type="term" value="P:regulation of DNA-templated transcription"/>
    <property type="evidence" value="ECO:0007669"/>
    <property type="project" value="InterPro"/>
</dbReference>
<dbReference type="Pfam" id="PF01590">
    <property type="entry name" value="GAF"/>
    <property type="match status" value="1"/>
</dbReference>
<accession>A0A8J3BDG6</accession>
<dbReference type="PROSITE" id="PS00676">
    <property type="entry name" value="SIGMA54_INTERACT_2"/>
    <property type="match status" value="1"/>
</dbReference>
<dbReference type="InterPro" id="IPR003593">
    <property type="entry name" value="AAA+_ATPase"/>
</dbReference>
<dbReference type="InterPro" id="IPR025944">
    <property type="entry name" value="Sigma_54_int_dom_CS"/>
</dbReference>
<dbReference type="PROSITE" id="PS50045">
    <property type="entry name" value="SIGMA54_INTERACT_4"/>
    <property type="match status" value="1"/>
</dbReference>
<reference evidence="8" key="2">
    <citation type="submission" date="2020-09" db="EMBL/GenBank/DDBJ databases">
        <authorList>
            <person name="Sun Q."/>
            <person name="Ohkuma M."/>
        </authorList>
    </citation>
    <scope>NUCLEOTIDE SEQUENCE</scope>
    <source>
        <strain evidence="8">JCM 14719</strain>
    </source>
</reference>
<dbReference type="InterPro" id="IPR002078">
    <property type="entry name" value="Sigma_54_int"/>
</dbReference>
<feature type="domain" description="Sigma-54 factor interaction" evidence="7">
    <location>
        <begin position="320"/>
        <end position="549"/>
    </location>
</feature>
<dbReference type="PANTHER" id="PTHR32071">
    <property type="entry name" value="TRANSCRIPTIONAL REGULATORY PROTEIN"/>
    <property type="match status" value="1"/>
</dbReference>
<dbReference type="Pfam" id="PF00158">
    <property type="entry name" value="Sigma54_activat"/>
    <property type="match status" value="1"/>
</dbReference>
<dbReference type="AlphaFoldDB" id="A0A8J3BDG6"/>
<dbReference type="GO" id="GO:0005524">
    <property type="term" value="F:ATP binding"/>
    <property type="evidence" value="ECO:0007669"/>
    <property type="project" value="UniProtKB-KW"/>
</dbReference>
<evidence type="ECO:0000256" key="5">
    <source>
        <dbReference type="ARBA" id="ARBA00023163"/>
    </source>
</evidence>
<keyword evidence="9" id="KW-1185">Reference proteome</keyword>
<evidence type="ECO:0000256" key="2">
    <source>
        <dbReference type="ARBA" id="ARBA00022840"/>
    </source>
</evidence>
<dbReference type="InterPro" id="IPR025943">
    <property type="entry name" value="Sigma_54_int_dom_ATP-bd_2"/>
</dbReference>
<reference evidence="8" key="1">
    <citation type="journal article" date="2014" name="Int. J. Syst. Evol. Microbiol.">
        <title>Complete genome sequence of Corynebacterium casei LMG S-19264T (=DSM 44701T), isolated from a smear-ripened cheese.</title>
        <authorList>
            <consortium name="US DOE Joint Genome Institute (JGI-PGF)"/>
            <person name="Walter F."/>
            <person name="Albersmeier A."/>
            <person name="Kalinowski J."/>
            <person name="Ruckert C."/>
        </authorList>
    </citation>
    <scope>NUCLEOTIDE SEQUENCE</scope>
    <source>
        <strain evidence="8">JCM 14719</strain>
    </source>
</reference>
<dbReference type="InterPro" id="IPR025662">
    <property type="entry name" value="Sigma_54_int_dom_ATP-bd_1"/>
</dbReference>
<gene>
    <name evidence="8" type="ORF">GCM10007043_11270</name>
</gene>
<evidence type="ECO:0000313" key="9">
    <source>
        <dbReference type="Proteomes" id="UP000637720"/>
    </source>
</evidence>
<evidence type="ECO:0000313" key="8">
    <source>
        <dbReference type="EMBL" id="GGJ98999.1"/>
    </source>
</evidence>
<feature type="region of interest" description="Disordered" evidence="6">
    <location>
        <begin position="257"/>
        <end position="304"/>
    </location>
</feature>
<evidence type="ECO:0000256" key="4">
    <source>
        <dbReference type="ARBA" id="ARBA00023125"/>
    </source>
</evidence>
<keyword evidence="4" id="KW-0238">DNA-binding</keyword>
<keyword evidence="5" id="KW-0804">Transcription</keyword>
<dbReference type="Pfam" id="PF02954">
    <property type="entry name" value="HTH_8"/>
    <property type="match status" value="1"/>
</dbReference>
<dbReference type="Gene3D" id="1.10.10.60">
    <property type="entry name" value="Homeodomain-like"/>
    <property type="match status" value="1"/>
</dbReference>